<dbReference type="RefSeq" id="WP_214171283.1">
    <property type="nucleotide sequence ID" value="NZ_JAHCVJ010000003.1"/>
</dbReference>
<sequence>MARSVVETARILQEIYDEDFNGEESEPYRIGWDQLRGIAGVERLTDEIIGSIGKNMLDSGYVLVPFDDFLMVGMESNFRRTRKLPARLVEAYLAVSNEEIEPDDGDQEIGSGDETV</sequence>
<reference evidence="1 2" key="1">
    <citation type="submission" date="2021-05" db="EMBL/GenBank/DDBJ databases">
        <title>The draft genome of Geobacter pelophilus DSM 12255.</title>
        <authorList>
            <person name="Xu Z."/>
            <person name="Masuda Y."/>
            <person name="Itoh H."/>
            <person name="Senoo K."/>
        </authorList>
    </citation>
    <scope>NUCLEOTIDE SEQUENCE [LARGE SCALE GENOMIC DNA]</scope>
    <source>
        <strain evidence="1 2">DSM 12255</strain>
    </source>
</reference>
<gene>
    <name evidence="1" type="ORF">KI809_09390</name>
</gene>
<name>A0AAW4L4N0_9BACT</name>
<dbReference type="AlphaFoldDB" id="A0AAW4L4N0"/>
<dbReference type="EMBL" id="JAHCVJ010000003">
    <property type="protein sequence ID" value="MBT0664512.1"/>
    <property type="molecule type" value="Genomic_DNA"/>
</dbReference>
<evidence type="ECO:0000313" key="1">
    <source>
        <dbReference type="EMBL" id="MBT0664512.1"/>
    </source>
</evidence>
<proteinExistence type="predicted"/>
<dbReference type="Proteomes" id="UP000811899">
    <property type="component" value="Unassembled WGS sequence"/>
</dbReference>
<accession>A0AAW4L4N0</accession>
<keyword evidence="2" id="KW-1185">Reference proteome</keyword>
<comment type="caution">
    <text evidence="1">The sequence shown here is derived from an EMBL/GenBank/DDBJ whole genome shotgun (WGS) entry which is preliminary data.</text>
</comment>
<protein>
    <submittedName>
        <fullName evidence="1">Uncharacterized protein</fullName>
    </submittedName>
</protein>
<evidence type="ECO:0000313" key="2">
    <source>
        <dbReference type="Proteomes" id="UP000811899"/>
    </source>
</evidence>
<organism evidence="1 2">
    <name type="scientific">Geoanaerobacter pelophilus</name>
    <dbReference type="NCBI Taxonomy" id="60036"/>
    <lineage>
        <taxon>Bacteria</taxon>
        <taxon>Pseudomonadati</taxon>
        <taxon>Thermodesulfobacteriota</taxon>
        <taxon>Desulfuromonadia</taxon>
        <taxon>Geobacterales</taxon>
        <taxon>Geobacteraceae</taxon>
        <taxon>Geoanaerobacter</taxon>
    </lineage>
</organism>